<dbReference type="EMBL" id="GBRH01279808">
    <property type="protein sequence ID" value="JAD18087.1"/>
    <property type="molecule type" value="Transcribed_RNA"/>
</dbReference>
<dbReference type="AlphaFoldDB" id="A0A0A8Y2X2"/>
<proteinExistence type="predicted"/>
<reference evidence="2" key="1">
    <citation type="submission" date="2014-09" db="EMBL/GenBank/DDBJ databases">
        <authorList>
            <person name="Magalhaes I.L.F."/>
            <person name="Oliveira U."/>
            <person name="Santos F.R."/>
            <person name="Vidigal T.H.D.A."/>
            <person name="Brescovit A.D."/>
            <person name="Santos A.J."/>
        </authorList>
    </citation>
    <scope>NUCLEOTIDE SEQUENCE</scope>
    <source>
        <tissue evidence="2">Shoot tissue taken approximately 20 cm above the soil surface</tissue>
    </source>
</reference>
<evidence type="ECO:0000313" key="2">
    <source>
        <dbReference type="EMBL" id="JAD18087.1"/>
    </source>
</evidence>
<name>A0A0A8Y2X2_ARUDO</name>
<organism evidence="2">
    <name type="scientific">Arundo donax</name>
    <name type="common">Giant reed</name>
    <name type="synonym">Donax arundinaceus</name>
    <dbReference type="NCBI Taxonomy" id="35708"/>
    <lineage>
        <taxon>Eukaryota</taxon>
        <taxon>Viridiplantae</taxon>
        <taxon>Streptophyta</taxon>
        <taxon>Embryophyta</taxon>
        <taxon>Tracheophyta</taxon>
        <taxon>Spermatophyta</taxon>
        <taxon>Magnoliopsida</taxon>
        <taxon>Liliopsida</taxon>
        <taxon>Poales</taxon>
        <taxon>Poaceae</taxon>
        <taxon>PACMAD clade</taxon>
        <taxon>Arundinoideae</taxon>
        <taxon>Arundineae</taxon>
        <taxon>Arundo</taxon>
    </lineage>
</organism>
<feature type="transmembrane region" description="Helical" evidence="1">
    <location>
        <begin position="14"/>
        <end position="33"/>
    </location>
</feature>
<reference evidence="2" key="2">
    <citation type="journal article" date="2015" name="Data Brief">
        <title>Shoot transcriptome of the giant reed, Arundo donax.</title>
        <authorList>
            <person name="Barrero R.A."/>
            <person name="Guerrero F.D."/>
            <person name="Moolhuijzen P."/>
            <person name="Goolsby J.A."/>
            <person name="Tidwell J."/>
            <person name="Bellgard S.E."/>
            <person name="Bellgard M.I."/>
        </authorList>
    </citation>
    <scope>NUCLEOTIDE SEQUENCE</scope>
    <source>
        <tissue evidence="2">Shoot tissue taken approximately 20 cm above the soil surface</tissue>
    </source>
</reference>
<keyword evidence="1" id="KW-1133">Transmembrane helix</keyword>
<sequence length="72" mass="7893">MDASPDLGSPISCLLLIAPCNCLSSLIPCALVARSNRRREATKATAEVLISVLAYPNKSRSETQWFVRLNEM</sequence>
<keyword evidence="1" id="KW-0472">Membrane</keyword>
<keyword evidence="1" id="KW-0812">Transmembrane</keyword>
<evidence type="ECO:0000256" key="1">
    <source>
        <dbReference type="SAM" id="Phobius"/>
    </source>
</evidence>
<protein>
    <submittedName>
        <fullName evidence="2">Uncharacterized protein</fullName>
    </submittedName>
</protein>
<accession>A0A0A8Y2X2</accession>